<dbReference type="PROSITE" id="PS50898">
    <property type="entry name" value="RBD"/>
    <property type="match status" value="1"/>
</dbReference>
<dbReference type="InterPro" id="IPR003116">
    <property type="entry name" value="RBD_dom"/>
</dbReference>
<dbReference type="Ensembl" id="ENSCCRT00010110620.1">
    <property type="protein sequence ID" value="ENSCCRP00010099712.1"/>
    <property type="gene ID" value="ENSCCRG00010043750.1"/>
</dbReference>
<dbReference type="PANTHER" id="PTHR46467:SF1">
    <property type="entry name" value="TETHER CONTAINING UBX DOMAIN FOR GLUT4"/>
    <property type="match status" value="1"/>
</dbReference>
<dbReference type="GO" id="GO:0012506">
    <property type="term" value="C:vesicle membrane"/>
    <property type="evidence" value="ECO:0007669"/>
    <property type="project" value="TreeGrafter"/>
</dbReference>
<dbReference type="CDD" id="cd16118">
    <property type="entry name" value="UBX2_UBXN9"/>
    <property type="match status" value="1"/>
</dbReference>
<dbReference type="PANTHER" id="PTHR46467">
    <property type="entry name" value="TETHER CONTAINING UBX DOMAIN FOR GLUT4"/>
    <property type="match status" value="1"/>
</dbReference>
<protein>
    <submittedName>
        <fullName evidence="4">ASPSCR1 tether for SLC2A4, UBX domain containing</fullName>
    </submittedName>
</protein>
<dbReference type="GO" id="GO:0005634">
    <property type="term" value="C:nucleus"/>
    <property type="evidence" value="ECO:0007669"/>
    <property type="project" value="TreeGrafter"/>
</dbReference>
<evidence type="ECO:0000313" key="4">
    <source>
        <dbReference type="Ensembl" id="ENSCCRP00010099712.1"/>
    </source>
</evidence>
<dbReference type="Gene3D" id="3.10.20.90">
    <property type="entry name" value="Phosphatidylinositol 3-kinase Catalytic Subunit, Chain A, domain 1"/>
    <property type="match status" value="2"/>
</dbReference>
<dbReference type="GO" id="GO:0042593">
    <property type="term" value="P:glucose homeostasis"/>
    <property type="evidence" value="ECO:0007669"/>
    <property type="project" value="TreeGrafter"/>
</dbReference>
<dbReference type="Pfam" id="PF11470">
    <property type="entry name" value="TUG-UBL1"/>
    <property type="match status" value="1"/>
</dbReference>
<sequence>MAASGSTVSVLTPNGRRQTVKVSANTPLLQVLEDVCKKHGFNPEEHGLKFQRNVLDLSLQWRFASLPNNAKLEMVVCSRPQTGAESAVCVCTINTTVCVSTKLQQIHSFMFVNVFDQRSVSAKEATRDEEETDKYLEPVDREPLVFHLDSGARRHDDTEIPDEFFEVTVDDIRKRFAQLKSVRKALEEAPLVTKSLRESQMKEKLDRYPKVVLRVQFPDRRVLQGFFRPLETVAALRSFIRSHLQDPQMQFYLFVAPPKTILDDPNVTLFQVNVCVYGYLRSDLLDTSVSALQADELIAGCVPRSPPAVSSHAPSEDDLPPTPESCDSSGQRGSTEDDGDAQAAAGRPVKTDPGKVPKWLKLPGVFRSLLHISSYV</sequence>
<dbReference type="InterPro" id="IPR021569">
    <property type="entry name" value="TUG-UBL1"/>
</dbReference>
<dbReference type="InterPro" id="IPR001012">
    <property type="entry name" value="UBX_dom"/>
</dbReference>
<evidence type="ECO:0000259" key="2">
    <source>
        <dbReference type="PROSITE" id="PS50033"/>
    </source>
</evidence>
<dbReference type="PROSITE" id="PS50033">
    <property type="entry name" value="UBX"/>
    <property type="match status" value="1"/>
</dbReference>
<dbReference type="FunFam" id="3.10.20.90:FF:000204">
    <property type="entry name" value="tether containing UBX domain for GLUT4"/>
    <property type="match status" value="1"/>
</dbReference>
<feature type="domain" description="RBD" evidence="3">
    <location>
        <begin position="6"/>
        <end position="75"/>
    </location>
</feature>
<proteinExistence type="predicted"/>
<keyword evidence="5" id="KW-1185">Reference proteome</keyword>
<dbReference type="InterPro" id="IPR029071">
    <property type="entry name" value="Ubiquitin-like_domsf"/>
</dbReference>
<dbReference type="GO" id="GO:0007165">
    <property type="term" value="P:signal transduction"/>
    <property type="evidence" value="ECO:0007669"/>
    <property type="project" value="InterPro"/>
</dbReference>
<reference evidence="4" key="1">
    <citation type="submission" date="2025-08" db="UniProtKB">
        <authorList>
            <consortium name="Ensembl"/>
        </authorList>
    </citation>
    <scope>IDENTIFICATION</scope>
</reference>
<dbReference type="SUPFAM" id="SSF54236">
    <property type="entry name" value="Ubiquitin-like"/>
    <property type="match status" value="2"/>
</dbReference>
<dbReference type="Proteomes" id="UP000694427">
    <property type="component" value="Unplaced"/>
</dbReference>
<dbReference type="GO" id="GO:0005737">
    <property type="term" value="C:cytoplasm"/>
    <property type="evidence" value="ECO:0007669"/>
    <property type="project" value="TreeGrafter"/>
</dbReference>
<evidence type="ECO:0000313" key="5">
    <source>
        <dbReference type="Proteomes" id="UP000694427"/>
    </source>
</evidence>
<reference evidence="4" key="2">
    <citation type="submission" date="2025-09" db="UniProtKB">
        <authorList>
            <consortium name="Ensembl"/>
        </authorList>
    </citation>
    <scope>IDENTIFICATION</scope>
</reference>
<organism evidence="4 5">
    <name type="scientific">Cyprinus carpio</name>
    <name type="common">Common carp</name>
    <dbReference type="NCBI Taxonomy" id="7962"/>
    <lineage>
        <taxon>Eukaryota</taxon>
        <taxon>Metazoa</taxon>
        <taxon>Chordata</taxon>
        <taxon>Craniata</taxon>
        <taxon>Vertebrata</taxon>
        <taxon>Euteleostomi</taxon>
        <taxon>Actinopterygii</taxon>
        <taxon>Neopterygii</taxon>
        <taxon>Teleostei</taxon>
        <taxon>Ostariophysi</taxon>
        <taxon>Cypriniformes</taxon>
        <taxon>Cyprinidae</taxon>
        <taxon>Cyprininae</taxon>
        <taxon>Cyprinus</taxon>
    </lineage>
</organism>
<accession>A0A8C1P0M8</accession>
<dbReference type="GO" id="GO:0006886">
    <property type="term" value="P:intracellular protein transport"/>
    <property type="evidence" value="ECO:0007669"/>
    <property type="project" value="TreeGrafter"/>
</dbReference>
<dbReference type="AlphaFoldDB" id="A0A8C1P0M8"/>
<dbReference type="CDD" id="cd16105">
    <property type="entry name" value="Ubl_ASPSCR1_like"/>
    <property type="match status" value="1"/>
</dbReference>
<feature type="region of interest" description="Disordered" evidence="1">
    <location>
        <begin position="305"/>
        <end position="356"/>
    </location>
</feature>
<name>A0A8C1P0M8_CYPCA</name>
<feature type="domain" description="UBX" evidence="2">
    <location>
        <begin position="206"/>
        <end position="274"/>
    </location>
</feature>
<evidence type="ECO:0000259" key="3">
    <source>
        <dbReference type="PROSITE" id="PS50898"/>
    </source>
</evidence>
<dbReference type="Pfam" id="PF00789">
    <property type="entry name" value="UBX"/>
    <property type="match status" value="1"/>
</dbReference>
<evidence type="ECO:0000256" key="1">
    <source>
        <dbReference type="SAM" id="MobiDB-lite"/>
    </source>
</evidence>